<gene>
    <name evidence="6" type="ORF">PCAR00345_LOCUS5088</name>
</gene>
<feature type="chain" id="PRO_5030800791" description="Large ribosomal subunit protein eL20 domain-containing protein" evidence="4">
    <location>
        <begin position="29"/>
        <end position="242"/>
    </location>
</feature>
<dbReference type="InterPro" id="IPR028877">
    <property type="entry name" value="Ribosomal_eL20"/>
</dbReference>
<sequence length="242" mass="27661">MISVGSKLISLFSLASLVCLRSLTSVAASLAFIHIQCSYFGNVRADKRSLSCAQMTKKQDVRLPTGQSQYMVVGRFVPNAKYSEESPMCKVYRMKLFAKNKVVARSRFWYFMGRLCRVKKANGQIISVNQIYDKSPSVAKNFGFWFRYESRTGTHNAYKEFRAMQLTDAVNMLYQDMAGRSRAKAAAIQILKSAELKPEDCKRPIVKQFHSKSIKFPLPHRVLKTPKAFKSTFKATRPNTYY</sequence>
<feature type="signal peptide" evidence="4">
    <location>
        <begin position="1"/>
        <end position="28"/>
    </location>
</feature>
<evidence type="ECO:0000256" key="1">
    <source>
        <dbReference type="ARBA" id="ARBA00009362"/>
    </source>
</evidence>
<dbReference type="GO" id="GO:1990904">
    <property type="term" value="C:ribonucleoprotein complex"/>
    <property type="evidence" value="ECO:0007669"/>
    <property type="project" value="UniProtKB-KW"/>
</dbReference>
<dbReference type="AlphaFoldDB" id="A0A7S4B3B4"/>
<evidence type="ECO:0000256" key="2">
    <source>
        <dbReference type="ARBA" id="ARBA00022980"/>
    </source>
</evidence>
<dbReference type="SUPFAM" id="SSF160374">
    <property type="entry name" value="RplX-like"/>
    <property type="match status" value="1"/>
</dbReference>
<protein>
    <recommendedName>
        <fullName evidence="5">Large ribosomal subunit protein eL20 domain-containing protein</fullName>
    </recommendedName>
</protein>
<organism evidence="6">
    <name type="scientific">Chrysotila carterae</name>
    <name type="common">Marine alga</name>
    <name type="synonym">Syracosphaera carterae</name>
    <dbReference type="NCBI Taxonomy" id="13221"/>
    <lineage>
        <taxon>Eukaryota</taxon>
        <taxon>Haptista</taxon>
        <taxon>Haptophyta</taxon>
        <taxon>Prymnesiophyceae</taxon>
        <taxon>Isochrysidales</taxon>
        <taxon>Isochrysidaceae</taxon>
        <taxon>Chrysotila</taxon>
    </lineage>
</organism>
<keyword evidence="2" id="KW-0689">Ribosomal protein</keyword>
<dbReference type="GO" id="GO:0005840">
    <property type="term" value="C:ribosome"/>
    <property type="evidence" value="ECO:0007669"/>
    <property type="project" value="UniProtKB-KW"/>
</dbReference>
<dbReference type="PANTHER" id="PTHR10052">
    <property type="entry name" value="60S RIBOSOMAL PROTEIN L18A"/>
    <property type="match status" value="1"/>
</dbReference>
<accession>A0A7S4B3B4</accession>
<evidence type="ECO:0000259" key="5">
    <source>
        <dbReference type="Pfam" id="PF01775"/>
    </source>
</evidence>
<dbReference type="EMBL" id="HBIZ01008718">
    <property type="protein sequence ID" value="CAE0752503.1"/>
    <property type="molecule type" value="Transcribed_RNA"/>
</dbReference>
<evidence type="ECO:0000313" key="6">
    <source>
        <dbReference type="EMBL" id="CAE0752503.1"/>
    </source>
</evidence>
<evidence type="ECO:0000256" key="3">
    <source>
        <dbReference type="ARBA" id="ARBA00023274"/>
    </source>
</evidence>
<dbReference type="GO" id="GO:0003735">
    <property type="term" value="F:structural constituent of ribosome"/>
    <property type="evidence" value="ECO:0007669"/>
    <property type="project" value="InterPro"/>
</dbReference>
<dbReference type="Gene3D" id="3.10.20.10">
    <property type="match status" value="2"/>
</dbReference>
<proteinExistence type="inferred from homology"/>
<keyword evidence="3" id="KW-0687">Ribonucleoprotein</keyword>
<dbReference type="FunFam" id="3.10.20.10:FF:000001">
    <property type="entry name" value="60S ribosomal protein L18a"/>
    <property type="match status" value="1"/>
</dbReference>
<reference evidence="6" key="1">
    <citation type="submission" date="2021-01" db="EMBL/GenBank/DDBJ databases">
        <authorList>
            <person name="Corre E."/>
            <person name="Pelletier E."/>
            <person name="Niang G."/>
            <person name="Scheremetjew M."/>
            <person name="Finn R."/>
            <person name="Kale V."/>
            <person name="Holt S."/>
            <person name="Cochrane G."/>
            <person name="Meng A."/>
            <person name="Brown T."/>
            <person name="Cohen L."/>
        </authorList>
    </citation>
    <scope>NUCLEOTIDE SEQUENCE</scope>
    <source>
        <strain evidence="6">CCMP645</strain>
    </source>
</reference>
<dbReference type="Pfam" id="PF01775">
    <property type="entry name" value="Ribosomal_L18A"/>
    <property type="match status" value="1"/>
</dbReference>
<name>A0A7S4B3B4_CHRCT</name>
<dbReference type="InterPro" id="IPR021138">
    <property type="entry name" value="Ribosomal_eL20_eukaryotes"/>
</dbReference>
<dbReference type="GO" id="GO:0006412">
    <property type="term" value="P:translation"/>
    <property type="evidence" value="ECO:0007669"/>
    <property type="project" value="InterPro"/>
</dbReference>
<comment type="similarity">
    <text evidence="1">Belongs to the eukaryotic ribosomal protein eL20 family.</text>
</comment>
<dbReference type="InterPro" id="IPR023573">
    <property type="entry name" value="Ribosomal_eL20_dom"/>
</dbReference>
<feature type="domain" description="Large ribosomal subunit protein eL20" evidence="5">
    <location>
        <begin position="149"/>
        <end position="192"/>
    </location>
</feature>
<dbReference type="HAMAP" id="MF_00273">
    <property type="entry name" value="Ribosomal_eL20"/>
    <property type="match status" value="1"/>
</dbReference>
<evidence type="ECO:0000256" key="4">
    <source>
        <dbReference type="SAM" id="SignalP"/>
    </source>
</evidence>
<keyword evidence="4" id="KW-0732">Signal</keyword>